<reference evidence="4" key="1">
    <citation type="submission" date="2016-10" db="EMBL/GenBank/DDBJ databases">
        <authorList>
            <person name="Varghese N."/>
            <person name="Submissions S."/>
        </authorList>
    </citation>
    <scope>NUCLEOTIDE SEQUENCE [LARGE SCALE GENOMIC DNA]</scope>
    <source>
        <strain evidence="4">CGMCC 1.9227</strain>
    </source>
</reference>
<feature type="domain" description="DUF5916" evidence="2">
    <location>
        <begin position="227"/>
        <end position="801"/>
    </location>
</feature>
<evidence type="ECO:0000259" key="1">
    <source>
        <dbReference type="Pfam" id="PF06452"/>
    </source>
</evidence>
<dbReference type="CDD" id="cd09618">
    <property type="entry name" value="CBM9_like_2"/>
    <property type="match status" value="1"/>
</dbReference>
<dbReference type="AlphaFoldDB" id="A0A1I1Z4Q1"/>
<dbReference type="STRING" id="935223.SAMN04488131_101207"/>
<protein>
    <submittedName>
        <fullName evidence="3">Carbohydrate family 9 binding domain-like</fullName>
    </submittedName>
</protein>
<gene>
    <name evidence="3" type="ORF">SAMN04488131_101207</name>
</gene>
<sequence>MKNHFLFCCLLLSFIGYSQKKTLQTKFISEKIEVDGNLDETIWQSAAVASDFIMFEPDNGKTIPENKKTEIRILYDNDAIYIGALMLDDNPEKILREITQRDNFGTSDVFGVFINGFNDGQQDFQFFVNAADGQADCITTDTNGEDYSWDAVWKSKAIITDKGWVVEMRIPYAALRFSGENKQTWGLNFFREIRRDRHKYTWNFIDSKLGTFTQQTGVLEGIENIKPPTRLFLLPYSSFYVNADARQKTYGTLKGGLDLKYGINDAFTLDMILIPDFGQTKYDDQILNLGPFEQQFNENRPFFTEGTDLFSKGNLVYSRRIGGVPTYKLNENESFTETPNVSLINAFKISGRTKDGLGVGILNAVTKKTPTSIYNGESGEIRNEIEPLANYNVLVLDQRFRKNSSVAFVNTNVTRNGSFRDGNVTALVWDLNTKKNTYNLAGDFKYSYINRAEDKKGINSQLNFSETSGKFRYGVGADITTKDFDNNDLGINFETNYYSLYGNTSYRILNPTKYFNSFNARINTYSQFQKETGKLQSGNIKFQINSNTKKNHYLGIGFDANPVETYDYYEPRTTDRYVIKPTKIGGFIYISTNYNNSFAIDFNPSYAVFDEAGRNSYGFSVGPRYRFNDRLSLNYNFNFFRQNNNKGYIDSINDDLNSATPNTIIFANRNVITYSNTLSGKYSLNSQMTFNIALRQYWSYAENKNALSLLQNGRLADFAGYTDNKNSSFYSWNADLSYSWWFAPGSQVSVLYRNNAGGFDRNINKEFTENITNLLNNDALSHVFSISVRYFIDYNQVKNKF</sequence>
<dbReference type="GO" id="GO:0016052">
    <property type="term" value="P:carbohydrate catabolic process"/>
    <property type="evidence" value="ECO:0007669"/>
    <property type="project" value="InterPro"/>
</dbReference>
<evidence type="ECO:0000313" key="4">
    <source>
        <dbReference type="Proteomes" id="UP000198596"/>
    </source>
</evidence>
<dbReference type="Pfam" id="PF06452">
    <property type="entry name" value="CBM9_1"/>
    <property type="match status" value="1"/>
</dbReference>
<proteinExistence type="predicted"/>
<dbReference type="GO" id="GO:0030246">
    <property type="term" value="F:carbohydrate binding"/>
    <property type="evidence" value="ECO:0007669"/>
    <property type="project" value="InterPro"/>
</dbReference>
<evidence type="ECO:0000259" key="2">
    <source>
        <dbReference type="Pfam" id="PF19313"/>
    </source>
</evidence>
<keyword evidence="4" id="KW-1185">Reference proteome</keyword>
<dbReference type="RefSeq" id="WP_091202660.1">
    <property type="nucleotide sequence ID" value="NZ_FONQ01000001.1"/>
</dbReference>
<dbReference type="Proteomes" id="UP000198596">
    <property type="component" value="Unassembled WGS sequence"/>
</dbReference>
<name>A0A1I1Z4Q1_9FLAO</name>
<dbReference type="OrthoDB" id="9786766at2"/>
<dbReference type="GO" id="GO:0004553">
    <property type="term" value="F:hydrolase activity, hydrolyzing O-glycosyl compounds"/>
    <property type="evidence" value="ECO:0007669"/>
    <property type="project" value="InterPro"/>
</dbReference>
<dbReference type="Gene3D" id="2.60.40.1190">
    <property type="match status" value="1"/>
</dbReference>
<accession>A0A1I1Z4Q1</accession>
<dbReference type="InterPro" id="IPR045670">
    <property type="entry name" value="DUF5916"/>
</dbReference>
<dbReference type="EMBL" id="FONQ01000001">
    <property type="protein sequence ID" value="SFE25300.1"/>
    <property type="molecule type" value="Genomic_DNA"/>
</dbReference>
<organism evidence="3 4">
    <name type="scientific">Flavobacterium xueshanense</name>
    <dbReference type="NCBI Taxonomy" id="935223"/>
    <lineage>
        <taxon>Bacteria</taxon>
        <taxon>Pseudomonadati</taxon>
        <taxon>Bacteroidota</taxon>
        <taxon>Flavobacteriia</taxon>
        <taxon>Flavobacteriales</taxon>
        <taxon>Flavobacteriaceae</taxon>
        <taxon>Flavobacterium</taxon>
    </lineage>
</organism>
<dbReference type="Pfam" id="PF19313">
    <property type="entry name" value="DUF5916"/>
    <property type="match status" value="1"/>
</dbReference>
<feature type="domain" description="Carbohydrate-binding" evidence="1">
    <location>
        <begin position="34"/>
        <end position="189"/>
    </location>
</feature>
<evidence type="ECO:0000313" key="3">
    <source>
        <dbReference type="EMBL" id="SFE25300.1"/>
    </source>
</evidence>
<dbReference type="InterPro" id="IPR010502">
    <property type="entry name" value="Carb-bd_dom_fam9"/>
</dbReference>
<dbReference type="SUPFAM" id="SSF49344">
    <property type="entry name" value="CBD9-like"/>
    <property type="match status" value="1"/>
</dbReference>